<name>A0A7K4MM46_9ARCH</name>
<evidence type="ECO:0000313" key="3">
    <source>
        <dbReference type="Proteomes" id="UP000568446"/>
    </source>
</evidence>
<dbReference type="Proteomes" id="UP000568446">
    <property type="component" value="Unassembled WGS sequence"/>
</dbReference>
<feature type="domain" description="Sugar 3,4-ketoisomerase QdtA cupin" evidence="1">
    <location>
        <begin position="18"/>
        <end position="140"/>
    </location>
</feature>
<gene>
    <name evidence="2" type="ORF">HX850_01850</name>
</gene>
<reference evidence="2 3" key="1">
    <citation type="journal article" date="2019" name="Environ. Microbiol.">
        <title>Genomics insights into ecotype formation of ammonia-oxidizing archaea in the deep ocean.</title>
        <authorList>
            <person name="Wang Y."/>
            <person name="Huang J.M."/>
            <person name="Cui G.J."/>
            <person name="Nunoura T."/>
            <person name="Takaki Y."/>
            <person name="Li W.L."/>
            <person name="Li J."/>
            <person name="Gao Z.M."/>
            <person name="Takai K."/>
            <person name="Zhang A.Q."/>
            <person name="Stepanauskas R."/>
        </authorList>
    </citation>
    <scope>NUCLEOTIDE SEQUENCE [LARGE SCALE GENOMIC DNA]</scope>
    <source>
        <strain evidence="2 3">C4</strain>
    </source>
</reference>
<dbReference type="EMBL" id="JACATK010000005">
    <property type="protein sequence ID" value="NWJ29650.1"/>
    <property type="molecule type" value="Genomic_DNA"/>
</dbReference>
<dbReference type="InterPro" id="IPR008894">
    <property type="entry name" value="QdtA_cupin_dom"/>
</dbReference>
<dbReference type="AlphaFoldDB" id="A0A7K4MM46"/>
<evidence type="ECO:0000259" key="1">
    <source>
        <dbReference type="Pfam" id="PF05523"/>
    </source>
</evidence>
<dbReference type="Gene3D" id="2.60.120.10">
    <property type="entry name" value="Jelly Rolls"/>
    <property type="match status" value="1"/>
</dbReference>
<comment type="caution">
    <text evidence="2">The sequence shown here is derived from an EMBL/GenBank/DDBJ whole genome shotgun (WGS) entry which is preliminary data.</text>
</comment>
<dbReference type="Pfam" id="PF05523">
    <property type="entry name" value="FdtA"/>
    <property type="match status" value="1"/>
</dbReference>
<dbReference type="InterPro" id="IPR014710">
    <property type="entry name" value="RmlC-like_jellyroll"/>
</dbReference>
<dbReference type="SUPFAM" id="SSF51182">
    <property type="entry name" value="RmlC-like cupins"/>
    <property type="match status" value="1"/>
</dbReference>
<sequence>MKENEVFSTELETYPTKDIHDNHTNGNLTVIWRDWDEIIKNHPKMVYVTSVNPGEIKGPHLHRKRTSHFVCIKGKIIFVIQKNNNSYVEIESSEEKPVLVHVPKNIASAHINLSNDCSLILALADIAWKPNDNEMENLTFENYDWTKWKK</sequence>
<protein>
    <submittedName>
        <fullName evidence="2">WxcM-like domain-containing protein</fullName>
    </submittedName>
</protein>
<organism evidence="2 3">
    <name type="scientific">Marine Group I thaumarchaeote</name>
    <dbReference type="NCBI Taxonomy" id="2511932"/>
    <lineage>
        <taxon>Archaea</taxon>
        <taxon>Nitrososphaerota</taxon>
        <taxon>Marine Group I</taxon>
    </lineage>
</organism>
<evidence type="ECO:0000313" key="2">
    <source>
        <dbReference type="EMBL" id="NWJ29650.1"/>
    </source>
</evidence>
<proteinExistence type="predicted"/>
<dbReference type="InterPro" id="IPR011051">
    <property type="entry name" value="RmlC_Cupin_sf"/>
</dbReference>
<accession>A0A7K4MM46</accession>